<dbReference type="SUPFAM" id="SSF53067">
    <property type="entry name" value="Actin-like ATPase domain"/>
    <property type="match status" value="1"/>
</dbReference>
<dbReference type="GO" id="GO:0017168">
    <property type="term" value="F:5-oxoprolinase (ATP-hydrolyzing) activity"/>
    <property type="evidence" value="ECO:0007669"/>
    <property type="project" value="TreeGrafter"/>
</dbReference>
<accession>A0A382J504</accession>
<dbReference type="Pfam" id="PF05378">
    <property type="entry name" value="Hydant_A_N"/>
    <property type="match status" value="1"/>
</dbReference>
<reference evidence="2" key="1">
    <citation type="submission" date="2018-05" db="EMBL/GenBank/DDBJ databases">
        <authorList>
            <person name="Lanie J.A."/>
            <person name="Ng W.-L."/>
            <person name="Kazmierczak K.M."/>
            <person name="Andrzejewski T.M."/>
            <person name="Davidsen T.M."/>
            <person name="Wayne K.J."/>
            <person name="Tettelin H."/>
            <person name="Glass J.I."/>
            <person name="Rusch D."/>
            <person name="Podicherti R."/>
            <person name="Tsui H.-C.T."/>
            <person name="Winkler M.E."/>
        </authorList>
    </citation>
    <scope>NUCLEOTIDE SEQUENCE</scope>
</reference>
<name>A0A382J504_9ZZZZ</name>
<dbReference type="GO" id="GO:0006749">
    <property type="term" value="P:glutathione metabolic process"/>
    <property type="evidence" value="ECO:0007669"/>
    <property type="project" value="TreeGrafter"/>
</dbReference>
<dbReference type="AlphaFoldDB" id="A0A382J504"/>
<protein>
    <recommendedName>
        <fullName evidence="1">Hydantoinase/oxoprolinase N-terminal domain-containing protein</fullName>
    </recommendedName>
</protein>
<dbReference type="PANTHER" id="PTHR11365:SF23">
    <property type="entry name" value="HYPOTHETICAL 5-OXOPROLINASE (EUROFUNG)-RELATED"/>
    <property type="match status" value="1"/>
</dbReference>
<dbReference type="EMBL" id="UINC01071638">
    <property type="protein sequence ID" value="SVC06699.1"/>
    <property type="molecule type" value="Genomic_DNA"/>
</dbReference>
<dbReference type="Gene3D" id="3.30.420.40">
    <property type="match status" value="1"/>
</dbReference>
<feature type="domain" description="Hydantoinase/oxoprolinase N-terminal" evidence="1">
    <location>
        <begin position="4"/>
        <end position="168"/>
    </location>
</feature>
<dbReference type="PANTHER" id="PTHR11365">
    <property type="entry name" value="5-OXOPROLINASE RELATED"/>
    <property type="match status" value="1"/>
</dbReference>
<feature type="non-terminal residue" evidence="2">
    <location>
        <position position="169"/>
    </location>
</feature>
<evidence type="ECO:0000259" key="1">
    <source>
        <dbReference type="Pfam" id="PF05378"/>
    </source>
</evidence>
<dbReference type="InterPro" id="IPR043129">
    <property type="entry name" value="ATPase_NBD"/>
</dbReference>
<dbReference type="GO" id="GO:0005829">
    <property type="term" value="C:cytosol"/>
    <property type="evidence" value="ECO:0007669"/>
    <property type="project" value="TreeGrafter"/>
</dbReference>
<organism evidence="2">
    <name type="scientific">marine metagenome</name>
    <dbReference type="NCBI Taxonomy" id="408172"/>
    <lineage>
        <taxon>unclassified sequences</taxon>
        <taxon>metagenomes</taxon>
        <taxon>ecological metagenomes</taxon>
    </lineage>
</organism>
<dbReference type="InterPro" id="IPR045079">
    <property type="entry name" value="Oxoprolinase-like"/>
</dbReference>
<dbReference type="InterPro" id="IPR008040">
    <property type="entry name" value="Hydant_A_N"/>
</dbReference>
<evidence type="ECO:0000313" key="2">
    <source>
        <dbReference type="EMBL" id="SVC06699.1"/>
    </source>
</evidence>
<sequence length="169" mass="17856">MSYRLGVDVGGTFTDLLLVDEKSGKLYTAKVPSTPEDSSKGVFNGIERVCNNAGIDPAEIASVMHGTTVATNTVLTGTGAKVGLVTTKGYRQVLQIARSFVPGGLGGWVIYNKSDPLAPLALTIEADERTSASGDILRKIKKGKLEKDLKDLSKRGIEALTVSLINSFA</sequence>
<proteinExistence type="predicted"/>
<gene>
    <name evidence="2" type="ORF">METZ01_LOCUS259553</name>
</gene>